<dbReference type="EMBL" id="CP101990">
    <property type="protein sequence ID" value="UUI69060.1"/>
    <property type="molecule type" value="Genomic_DNA"/>
</dbReference>
<evidence type="ECO:0000259" key="1">
    <source>
        <dbReference type="Pfam" id="PF13622"/>
    </source>
</evidence>
<accession>A0ABY5KGU5</accession>
<dbReference type="InterPro" id="IPR042171">
    <property type="entry name" value="Acyl-CoA_hotdog"/>
</dbReference>
<keyword evidence="4" id="KW-1185">Reference proteome</keyword>
<sequence length="281" mass="30298">MRTDMQGFEGCYRRIDRQQDAQDHVSEVFVPSAAAIGPWSDELQHGGPVGALLTRSMRQLPHGAPGRIARTTVEILGPIAMAPIEVTARVVRPGRKIELLSAVAHQVSESGTRPVAQATAWWLRSDESVEVMHSPEPALAPPTDEELERGELGVPASWRRGFVGSLRWAVRTPIGRIDGPAIAWASMPYPLVEGEIGDDLERCVAIADAANGVGSRLNPRDWVFMNTELTVHLAQPPVGEWTGMVAESWIGGDAVGMSSAVLSDLTGPVGRVAQSLLLERL</sequence>
<dbReference type="InterPro" id="IPR049450">
    <property type="entry name" value="ACOT8-like_C"/>
</dbReference>
<dbReference type="Pfam" id="PF13622">
    <property type="entry name" value="4HBT_3"/>
    <property type="match status" value="1"/>
</dbReference>
<reference evidence="3 4" key="1">
    <citation type="submission" date="2022-07" db="EMBL/GenBank/DDBJ databases">
        <title>Novel species in genus Aeromicrobium.</title>
        <authorList>
            <person name="Ye L."/>
        </authorList>
    </citation>
    <scope>NUCLEOTIDE SEQUENCE [LARGE SCALE GENOMIC DNA]</scope>
    <source>
        <strain evidence="4">zg-Y50</strain>
    </source>
</reference>
<dbReference type="Gene3D" id="2.40.160.210">
    <property type="entry name" value="Acyl-CoA thioesterase, double hotdog domain"/>
    <property type="match status" value="1"/>
</dbReference>
<dbReference type="RefSeq" id="WP_232417563.1">
    <property type="nucleotide sequence ID" value="NZ_CP101990.1"/>
</dbReference>
<evidence type="ECO:0000313" key="4">
    <source>
        <dbReference type="Proteomes" id="UP001315860"/>
    </source>
</evidence>
<evidence type="ECO:0000259" key="2">
    <source>
        <dbReference type="Pfam" id="PF20789"/>
    </source>
</evidence>
<name>A0ABY5KGU5_9ACTN</name>
<feature type="domain" description="Acyl-CoA thioesterase-like C-terminal" evidence="2">
    <location>
        <begin position="154"/>
        <end position="277"/>
    </location>
</feature>
<organism evidence="3 4">
    <name type="scientific">Aeromicrobium duanguangcaii</name>
    <dbReference type="NCBI Taxonomy" id="2968086"/>
    <lineage>
        <taxon>Bacteria</taxon>
        <taxon>Bacillati</taxon>
        <taxon>Actinomycetota</taxon>
        <taxon>Actinomycetes</taxon>
        <taxon>Propionibacteriales</taxon>
        <taxon>Nocardioidaceae</taxon>
        <taxon>Aeromicrobium</taxon>
    </lineage>
</organism>
<dbReference type="Pfam" id="PF20789">
    <property type="entry name" value="4HBT_3C"/>
    <property type="match status" value="1"/>
</dbReference>
<evidence type="ECO:0000313" key="3">
    <source>
        <dbReference type="EMBL" id="UUI69060.1"/>
    </source>
</evidence>
<protein>
    <submittedName>
        <fullName evidence="3">Thioesterase family protein</fullName>
    </submittedName>
</protein>
<proteinExistence type="predicted"/>
<dbReference type="Proteomes" id="UP001315860">
    <property type="component" value="Chromosome"/>
</dbReference>
<gene>
    <name evidence="3" type="ORF">NP095_02810</name>
</gene>
<dbReference type="InterPro" id="IPR049449">
    <property type="entry name" value="TesB_ACOT8-like_N"/>
</dbReference>
<feature type="domain" description="Acyl-CoA thioesterase-like N-terminal HotDog" evidence="1">
    <location>
        <begin position="37"/>
        <end position="122"/>
    </location>
</feature>